<keyword evidence="1" id="KW-0472">Membrane</keyword>
<evidence type="ECO:0000313" key="4">
    <source>
        <dbReference type="Proteomes" id="UP000031876"/>
    </source>
</evidence>
<dbReference type="Proteomes" id="UP000031876">
    <property type="component" value="Chromosome"/>
</dbReference>
<dbReference type="EMBL" id="CP009335">
    <property type="protein sequence ID" value="AJG75332.1"/>
    <property type="molecule type" value="Genomic_DNA"/>
</dbReference>
<gene>
    <name evidence="2" type="ORF">BF38_3598</name>
    <name evidence="3" type="ORF">FOC89_25710</name>
</gene>
<proteinExistence type="predicted"/>
<dbReference type="EMBL" id="CP053980">
    <property type="protein sequence ID" value="QKH27194.1"/>
    <property type="molecule type" value="Genomic_DNA"/>
</dbReference>
<organism evidence="3 5">
    <name type="scientific">Bacillus thuringiensis</name>
    <dbReference type="NCBI Taxonomy" id="1428"/>
    <lineage>
        <taxon>Bacteria</taxon>
        <taxon>Bacillati</taxon>
        <taxon>Bacillota</taxon>
        <taxon>Bacilli</taxon>
        <taxon>Bacillales</taxon>
        <taxon>Bacillaceae</taxon>
        <taxon>Bacillus</taxon>
        <taxon>Bacillus cereus group</taxon>
    </lineage>
</organism>
<evidence type="ECO:0008006" key="6">
    <source>
        <dbReference type="Google" id="ProtNLM"/>
    </source>
</evidence>
<keyword evidence="1" id="KW-0812">Transmembrane</keyword>
<name>A0A0B5NPL9_BACTU</name>
<dbReference type="AlphaFoldDB" id="A0A0B5NPL9"/>
<evidence type="ECO:0000313" key="3">
    <source>
        <dbReference type="EMBL" id="QKH27194.1"/>
    </source>
</evidence>
<dbReference type="RefSeq" id="WP_000275228.1">
    <property type="nucleotide sequence ID" value="NZ_CP009335.1"/>
</dbReference>
<keyword evidence="1" id="KW-1133">Transmembrane helix</keyword>
<dbReference type="KEGG" id="btw:BF38_3598"/>
<reference evidence="3 5" key="2">
    <citation type="submission" date="2020-05" db="EMBL/GenBank/DDBJ databases">
        <title>FDA dAtabase for Regulatory Grade micrObial Sequences (FDA-ARGOS): Supporting development and validation of Infectious Disease Dx tests.</title>
        <authorList>
            <person name="Nelson B."/>
            <person name="Plummer A."/>
            <person name="Tallon L."/>
            <person name="Sadzewicz L."/>
            <person name="Zhao X."/>
            <person name="Vavikolanu K."/>
            <person name="Mehta A."/>
            <person name="Aluvathingal J."/>
            <person name="Nadendla S."/>
            <person name="Myers T."/>
            <person name="Yan Y."/>
            <person name="Sichtig H."/>
        </authorList>
    </citation>
    <scope>NUCLEOTIDE SEQUENCE [LARGE SCALE GENOMIC DNA]</scope>
    <source>
        <strain evidence="3 5">FDAARGOS_795</strain>
    </source>
</reference>
<dbReference type="Proteomes" id="UP000501107">
    <property type="component" value="Chromosome"/>
</dbReference>
<feature type="transmembrane region" description="Helical" evidence="1">
    <location>
        <begin position="35"/>
        <end position="57"/>
    </location>
</feature>
<sequence length="182" mass="20823">MYIFIGLSLLLILLIFLFAKKFAPNSFMMTSFKGNSFKTFSISILVIATLSLSYGIYHAATYQPKHLDITLQNQNFTVFGNIGELGYFSEELLKKDKEVKLHFASWKPMQLNNPEIIVNYPSGKQETWKPNITLLPTNKLKEKHGIKELYQLSSYSFKESGNITLIITENNTTNKKVSIQVK</sequence>
<evidence type="ECO:0000313" key="5">
    <source>
        <dbReference type="Proteomes" id="UP000501107"/>
    </source>
</evidence>
<protein>
    <recommendedName>
        <fullName evidence="6">Group-specific protein</fullName>
    </recommendedName>
</protein>
<evidence type="ECO:0000313" key="2">
    <source>
        <dbReference type="EMBL" id="AJG75332.1"/>
    </source>
</evidence>
<accession>A0A0B5NPL9</accession>
<evidence type="ECO:0000256" key="1">
    <source>
        <dbReference type="SAM" id="Phobius"/>
    </source>
</evidence>
<reference evidence="2 4" key="1">
    <citation type="journal article" date="2015" name="Genome Announc.">
        <title>Complete genome sequences for 35 biothreat assay-relevant bacillus species.</title>
        <authorList>
            <person name="Johnson S.L."/>
            <person name="Daligault H.E."/>
            <person name="Davenport K.W."/>
            <person name="Jaissle J."/>
            <person name="Frey K.G."/>
            <person name="Ladner J.T."/>
            <person name="Broomall S.M."/>
            <person name="Bishop-Lilly K.A."/>
            <person name="Bruce D.C."/>
            <person name="Gibbons H.S."/>
            <person name="Coyne S.R."/>
            <person name="Lo C.C."/>
            <person name="Meincke L."/>
            <person name="Munk A.C."/>
            <person name="Koroleva G.I."/>
            <person name="Rosenzweig C.N."/>
            <person name="Palacios G.F."/>
            <person name="Redden C.L."/>
            <person name="Minogue T.D."/>
            <person name="Chain P.S."/>
        </authorList>
    </citation>
    <scope>NUCLEOTIDE SEQUENCE [LARGE SCALE GENOMIC DNA]</scope>
    <source>
        <strain evidence="2 4">HD1011</strain>
    </source>
</reference>